<dbReference type="STRING" id="694327.DFW101_2293"/>
<dbReference type="FunFam" id="1.20.58.220:FF:000004">
    <property type="entry name" value="Phosphate-specific transport system accessory protein PhoU"/>
    <property type="match status" value="1"/>
</dbReference>
<dbReference type="SUPFAM" id="SSF109755">
    <property type="entry name" value="PhoU-like"/>
    <property type="match status" value="1"/>
</dbReference>
<keyword evidence="6 8" id="KW-0592">Phosphate transport</keyword>
<evidence type="ECO:0000256" key="8">
    <source>
        <dbReference type="PIRNR" id="PIRNR003107"/>
    </source>
</evidence>
<dbReference type="AlphaFoldDB" id="G7QAV7"/>
<dbReference type="PANTHER" id="PTHR42930:SF3">
    <property type="entry name" value="PHOSPHATE-SPECIFIC TRANSPORT SYSTEM ACCESSORY PROTEIN PHOU"/>
    <property type="match status" value="1"/>
</dbReference>
<dbReference type="GO" id="GO:0045936">
    <property type="term" value="P:negative regulation of phosphate metabolic process"/>
    <property type="evidence" value="ECO:0007669"/>
    <property type="project" value="InterPro"/>
</dbReference>
<name>G7QAV7_9BACT</name>
<organism evidence="10 11">
    <name type="scientific">Solidesulfovibrio carbinoliphilus subsp. oakridgensis</name>
    <dbReference type="NCBI Taxonomy" id="694327"/>
    <lineage>
        <taxon>Bacteria</taxon>
        <taxon>Pseudomonadati</taxon>
        <taxon>Thermodesulfobacteriota</taxon>
        <taxon>Desulfovibrionia</taxon>
        <taxon>Desulfovibrionales</taxon>
        <taxon>Desulfovibrionaceae</taxon>
        <taxon>Solidesulfovibrio</taxon>
    </lineage>
</organism>
<dbReference type="InterPro" id="IPR028366">
    <property type="entry name" value="PhoU"/>
</dbReference>
<sequence>MPGGVSVERIIETDLEKLKTDMLTAFRMAQAAVEKALRTVFDRDPALARAVIAGDAAIDGLECALDSEILRLLALHQPVARDLRYVLGCMRAVGDIERIGDQAVAIAERGLLLVDREPIAPPAKLEELAEATRDFLVNTALCFSKLDLALARRLCEESAEILDLNVAILQEMTEYMRDEARPVERAVQICFIAHGLKRVCDQCANIAESVVFIREGACSRHRCD</sequence>
<gene>
    <name evidence="10" type="ORF">DFW101_2293</name>
</gene>
<evidence type="ECO:0000313" key="11">
    <source>
        <dbReference type="Proteomes" id="UP000004662"/>
    </source>
</evidence>
<comment type="function">
    <text evidence="7 8">Plays a role in the regulation of phosphate uptake.</text>
</comment>
<evidence type="ECO:0000259" key="9">
    <source>
        <dbReference type="Pfam" id="PF01895"/>
    </source>
</evidence>
<dbReference type="HOGENOM" id="CLU_078518_3_0_7"/>
<comment type="subunit">
    <text evidence="3 8">Homodimer.</text>
</comment>
<dbReference type="PANTHER" id="PTHR42930">
    <property type="entry name" value="PHOSPHATE-SPECIFIC TRANSPORT SYSTEM ACCESSORY PROTEIN PHOU"/>
    <property type="match status" value="1"/>
</dbReference>
<dbReference type="GO" id="GO:0005737">
    <property type="term" value="C:cytoplasm"/>
    <property type="evidence" value="ECO:0007669"/>
    <property type="project" value="UniProtKB-SubCell"/>
</dbReference>
<evidence type="ECO:0000256" key="1">
    <source>
        <dbReference type="ARBA" id="ARBA00004496"/>
    </source>
</evidence>
<comment type="subcellular location">
    <subcellularLocation>
        <location evidence="1 8">Cytoplasm</location>
    </subcellularLocation>
</comment>
<dbReference type="eggNOG" id="COG0704">
    <property type="taxonomic scope" value="Bacteria"/>
</dbReference>
<dbReference type="NCBIfam" id="TIGR02135">
    <property type="entry name" value="phoU_full"/>
    <property type="match status" value="1"/>
</dbReference>
<dbReference type="Pfam" id="PF01895">
    <property type="entry name" value="PhoU"/>
    <property type="match status" value="2"/>
</dbReference>
<evidence type="ECO:0000256" key="4">
    <source>
        <dbReference type="ARBA" id="ARBA00022448"/>
    </source>
</evidence>
<dbReference type="GO" id="GO:0006817">
    <property type="term" value="P:phosphate ion transport"/>
    <property type="evidence" value="ECO:0007669"/>
    <property type="project" value="UniProtKB-KW"/>
</dbReference>
<dbReference type="GO" id="GO:0030643">
    <property type="term" value="P:intracellular phosphate ion homeostasis"/>
    <property type="evidence" value="ECO:0007669"/>
    <property type="project" value="InterPro"/>
</dbReference>
<proteinExistence type="inferred from homology"/>
<keyword evidence="4 8" id="KW-0813">Transport</keyword>
<evidence type="ECO:0000256" key="2">
    <source>
        <dbReference type="ARBA" id="ARBA00008107"/>
    </source>
</evidence>
<evidence type="ECO:0000256" key="6">
    <source>
        <dbReference type="ARBA" id="ARBA00022592"/>
    </source>
</evidence>
<feature type="domain" description="PhoU" evidence="9">
    <location>
        <begin position="125"/>
        <end position="210"/>
    </location>
</feature>
<accession>G7QAV7</accession>
<keyword evidence="5 8" id="KW-0963">Cytoplasm</keyword>
<dbReference type="EMBL" id="CM001368">
    <property type="protein sequence ID" value="EHJ48298.1"/>
    <property type="molecule type" value="Genomic_DNA"/>
</dbReference>
<dbReference type="PIRSF" id="PIRSF003107">
    <property type="entry name" value="PhoU"/>
    <property type="match status" value="1"/>
</dbReference>
<comment type="similarity">
    <text evidence="2 8">Belongs to the PhoU family.</text>
</comment>
<dbReference type="InterPro" id="IPR038078">
    <property type="entry name" value="PhoU-like_sf"/>
</dbReference>
<reference evidence="11" key="1">
    <citation type="journal article" date="2015" name="Genome Announc.">
        <title>High-Quality Draft Genome Sequence of Desulfovibrio carbinoliphilus FW-101-2B, an Organic Acid-Oxidizing Sulfate-Reducing Bacterium Isolated from Uranium(VI)-Contaminated Groundwater.</title>
        <authorList>
            <person name="Ramsay B.D."/>
            <person name="Hwang C."/>
            <person name="Woo H.L."/>
            <person name="Carroll S.L."/>
            <person name="Lucas S."/>
            <person name="Han J."/>
            <person name="Lapidus A.L."/>
            <person name="Cheng J.F."/>
            <person name="Goodwin L.A."/>
            <person name="Pitluck S."/>
            <person name="Peters L."/>
            <person name="Chertkov O."/>
            <person name="Held B."/>
            <person name="Detter J.C."/>
            <person name="Han C.S."/>
            <person name="Tapia R."/>
            <person name="Land M.L."/>
            <person name="Hauser L.J."/>
            <person name="Kyrpides N.C."/>
            <person name="Ivanova N.N."/>
            <person name="Mikhailova N."/>
            <person name="Pagani I."/>
            <person name="Woyke T."/>
            <person name="Arkin A.P."/>
            <person name="Dehal P."/>
            <person name="Chivian D."/>
            <person name="Criddle C.S."/>
            <person name="Wu W."/>
            <person name="Chakraborty R."/>
            <person name="Hazen T.C."/>
            <person name="Fields M.W."/>
        </authorList>
    </citation>
    <scope>NUCLEOTIDE SEQUENCE [LARGE SCALE GENOMIC DNA]</scope>
    <source>
        <strain evidence="11">FW-101-2B</strain>
    </source>
</reference>
<evidence type="ECO:0000256" key="3">
    <source>
        <dbReference type="ARBA" id="ARBA00011738"/>
    </source>
</evidence>
<dbReference type="InterPro" id="IPR026022">
    <property type="entry name" value="PhoU_dom"/>
</dbReference>
<dbReference type="Proteomes" id="UP000004662">
    <property type="component" value="Chromosome"/>
</dbReference>
<evidence type="ECO:0000256" key="5">
    <source>
        <dbReference type="ARBA" id="ARBA00022490"/>
    </source>
</evidence>
<feature type="domain" description="PhoU" evidence="9">
    <location>
        <begin position="26"/>
        <end position="109"/>
    </location>
</feature>
<protein>
    <recommendedName>
        <fullName evidence="8">Phosphate-specific transport system accessory protein PhoU</fullName>
    </recommendedName>
</protein>
<evidence type="ECO:0000313" key="10">
    <source>
        <dbReference type="EMBL" id="EHJ48298.1"/>
    </source>
</evidence>
<keyword evidence="11" id="KW-1185">Reference proteome</keyword>
<evidence type="ECO:0000256" key="7">
    <source>
        <dbReference type="ARBA" id="ARBA00056181"/>
    </source>
</evidence>
<dbReference type="Gene3D" id="1.20.58.220">
    <property type="entry name" value="Phosphate transport system protein phou homolog 2, domain 2"/>
    <property type="match status" value="1"/>
</dbReference>